<dbReference type="RefSeq" id="WP_140696811.1">
    <property type="nucleotide sequence ID" value="NZ_RCZG01000012.1"/>
</dbReference>
<keyword evidence="6 7" id="KW-0472">Membrane</keyword>
<keyword evidence="3" id="KW-1003">Cell membrane</keyword>
<dbReference type="Proteomes" id="UP000320095">
    <property type="component" value="Unassembled WGS sequence"/>
</dbReference>
<keyword evidence="5 7" id="KW-1133">Transmembrane helix</keyword>
<feature type="transmembrane region" description="Helical" evidence="7">
    <location>
        <begin position="103"/>
        <end position="122"/>
    </location>
</feature>
<dbReference type="OrthoDB" id="3556991at2"/>
<dbReference type="PANTHER" id="PTHR34584">
    <property type="entry name" value="NA(+)/H(+) ANTIPORTER SUBUNIT E1"/>
    <property type="match status" value="1"/>
</dbReference>
<dbReference type="GO" id="GO:0005886">
    <property type="term" value="C:plasma membrane"/>
    <property type="evidence" value="ECO:0007669"/>
    <property type="project" value="UniProtKB-SubCell"/>
</dbReference>
<evidence type="ECO:0000256" key="5">
    <source>
        <dbReference type="ARBA" id="ARBA00022989"/>
    </source>
</evidence>
<proteinExistence type="inferred from homology"/>
<evidence type="ECO:0000313" key="9">
    <source>
        <dbReference type="Proteomes" id="UP000320095"/>
    </source>
</evidence>
<comment type="similarity">
    <text evidence="2">Belongs to the CPA3 antiporters (TC 2.A.63) subunit E family.</text>
</comment>
<keyword evidence="9" id="KW-1185">Reference proteome</keyword>
<evidence type="ECO:0000313" key="8">
    <source>
        <dbReference type="EMBL" id="TPG31601.1"/>
    </source>
</evidence>
<dbReference type="AlphaFoldDB" id="A0A502E548"/>
<evidence type="ECO:0000256" key="1">
    <source>
        <dbReference type="ARBA" id="ARBA00004651"/>
    </source>
</evidence>
<comment type="caution">
    <text evidence="8">The sequence shown here is derived from an EMBL/GenBank/DDBJ whole genome shotgun (WGS) entry which is preliminary data.</text>
</comment>
<evidence type="ECO:0000256" key="3">
    <source>
        <dbReference type="ARBA" id="ARBA00022475"/>
    </source>
</evidence>
<comment type="subcellular location">
    <subcellularLocation>
        <location evidence="1">Cell membrane</location>
        <topology evidence="1">Multi-pass membrane protein</topology>
    </subcellularLocation>
</comment>
<dbReference type="GO" id="GO:0008324">
    <property type="term" value="F:monoatomic cation transmembrane transporter activity"/>
    <property type="evidence" value="ECO:0007669"/>
    <property type="project" value="InterPro"/>
</dbReference>
<feature type="transmembrane region" description="Helical" evidence="7">
    <location>
        <begin position="5"/>
        <end position="24"/>
    </location>
</feature>
<organism evidence="8 9">
    <name type="scientific">Mycolicibacterium hodleri</name>
    <dbReference type="NCBI Taxonomy" id="49897"/>
    <lineage>
        <taxon>Bacteria</taxon>
        <taxon>Bacillati</taxon>
        <taxon>Actinomycetota</taxon>
        <taxon>Actinomycetes</taxon>
        <taxon>Mycobacteriales</taxon>
        <taxon>Mycobacteriaceae</taxon>
        <taxon>Mycolicibacterium</taxon>
    </lineage>
</organism>
<gene>
    <name evidence="8" type="ORF">EAH80_24125</name>
</gene>
<evidence type="ECO:0000256" key="4">
    <source>
        <dbReference type="ARBA" id="ARBA00022692"/>
    </source>
</evidence>
<keyword evidence="4 7" id="KW-0812">Transmembrane</keyword>
<dbReference type="Pfam" id="PF01899">
    <property type="entry name" value="MNHE"/>
    <property type="match status" value="1"/>
</dbReference>
<dbReference type="EMBL" id="RCZG01000012">
    <property type="protein sequence ID" value="TPG31601.1"/>
    <property type="molecule type" value="Genomic_DNA"/>
</dbReference>
<sequence>MRRILLRAWVPCWLILVWILLWGNVSAANILSGLAIALVITLLLPLPPVPIEGKLHPLSMLRLILLVAYYLVLSSAQVAWLAIKPGPPPQSAVLRAHLAIKSDLVLALTVNVLNLIPGGIVLEIDQTRRMIYVHVIDAGSDKSVRRFHRQVADVERLMIASFERDSEWRPSPYETFREETGDAERSSGS</sequence>
<protein>
    <submittedName>
        <fullName evidence="8">Na+/H+ antiporter subunit E</fullName>
    </submittedName>
</protein>
<evidence type="ECO:0000256" key="7">
    <source>
        <dbReference type="SAM" id="Phobius"/>
    </source>
</evidence>
<feature type="transmembrane region" description="Helical" evidence="7">
    <location>
        <begin position="30"/>
        <end position="51"/>
    </location>
</feature>
<evidence type="ECO:0000256" key="6">
    <source>
        <dbReference type="ARBA" id="ARBA00023136"/>
    </source>
</evidence>
<reference evidence="8 9" key="1">
    <citation type="journal article" date="2019" name="Environ. Microbiol.">
        <title>Species interactions and distinct microbial communities in high Arctic permafrost affected cryosols are associated with the CH4 and CO2 gas fluxes.</title>
        <authorList>
            <person name="Altshuler I."/>
            <person name="Hamel J."/>
            <person name="Turney S."/>
            <person name="Magnuson E."/>
            <person name="Levesque R."/>
            <person name="Greer C."/>
            <person name="Whyte L.G."/>
        </authorList>
    </citation>
    <scope>NUCLEOTIDE SEQUENCE [LARGE SCALE GENOMIC DNA]</scope>
    <source>
        <strain evidence="8 9">S5.20</strain>
    </source>
</reference>
<dbReference type="PANTHER" id="PTHR34584:SF1">
    <property type="entry name" value="NA(+)_H(+) ANTIPORTER SUBUNIT E1"/>
    <property type="match status" value="1"/>
</dbReference>
<name>A0A502E548_9MYCO</name>
<dbReference type="InterPro" id="IPR002758">
    <property type="entry name" value="Cation_antiport_E"/>
</dbReference>
<dbReference type="NCBIfam" id="NF006521">
    <property type="entry name" value="PRK08965.1-5"/>
    <property type="match status" value="1"/>
</dbReference>
<evidence type="ECO:0000256" key="2">
    <source>
        <dbReference type="ARBA" id="ARBA00006228"/>
    </source>
</evidence>
<feature type="transmembrane region" description="Helical" evidence="7">
    <location>
        <begin position="63"/>
        <end position="83"/>
    </location>
</feature>
<accession>A0A502E548</accession>